<feature type="transmembrane region" description="Helical" evidence="8">
    <location>
        <begin position="388"/>
        <end position="409"/>
    </location>
</feature>
<keyword evidence="5 8" id="KW-0812">Transmembrane</keyword>
<dbReference type="SUPFAM" id="SSF103473">
    <property type="entry name" value="MFS general substrate transporter"/>
    <property type="match status" value="1"/>
</dbReference>
<feature type="transmembrane region" description="Helical" evidence="8">
    <location>
        <begin position="179"/>
        <end position="196"/>
    </location>
</feature>
<feature type="transmembrane region" description="Helical" evidence="8">
    <location>
        <begin position="299"/>
        <end position="318"/>
    </location>
</feature>
<dbReference type="NCBIfam" id="NF007077">
    <property type="entry name" value="PRK09528.1"/>
    <property type="match status" value="1"/>
</dbReference>
<keyword evidence="2" id="KW-0813">Transport</keyword>
<feature type="transmembrane region" description="Helical" evidence="8">
    <location>
        <begin position="18"/>
        <end position="43"/>
    </location>
</feature>
<dbReference type="PANTHER" id="PTHR23522">
    <property type="entry name" value="BLL5896 PROTEIN"/>
    <property type="match status" value="1"/>
</dbReference>
<accession>A0A9E2KPD4</accession>
<keyword evidence="4" id="KW-0997">Cell inner membrane</keyword>
<dbReference type="InterPro" id="IPR036259">
    <property type="entry name" value="MFS_trans_sf"/>
</dbReference>
<organism evidence="9 10">
    <name type="scientific">Candidatus Anaerobiospirillum merdipullorum</name>
    <dbReference type="NCBI Taxonomy" id="2838450"/>
    <lineage>
        <taxon>Bacteria</taxon>
        <taxon>Pseudomonadati</taxon>
        <taxon>Pseudomonadota</taxon>
        <taxon>Gammaproteobacteria</taxon>
        <taxon>Aeromonadales</taxon>
        <taxon>Succinivibrionaceae</taxon>
        <taxon>Anaerobiospirillum</taxon>
    </lineage>
</organism>
<keyword evidence="7 8" id="KW-0472">Membrane</keyword>
<evidence type="ECO:0000256" key="2">
    <source>
        <dbReference type="ARBA" id="ARBA00022448"/>
    </source>
</evidence>
<dbReference type="Gene3D" id="1.20.1250.20">
    <property type="entry name" value="MFS general substrate transporter like domains"/>
    <property type="match status" value="2"/>
</dbReference>
<dbReference type="Pfam" id="PF01306">
    <property type="entry name" value="LacY_symp"/>
    <property type="match status" value="1"/>
</dbReference>
<evidence type="ECO:0000256" key="1">
    <source>
        <dbReference type="ARBA" id="ARBA00004429"/>
    </source>
</evidence>
<name>A0A9E2KPD4_9GAMM</name>
<feature type="transmembrane region" description="Helical" evidence="8">
    <location>
        <begin position="85"/>
        <end position="101"/>
    </location>
</feature>
<feature type="transmembrane region" description="Helical" evidence="8">
    <location>
        <begin position="113"/>
        <end position="134"/>
    </location>
</feature>
<feature type="transmembrane region" description="Helical" evidence="8">
    <location>
        <begin position="358"/>
        <end position="382"/>
    </location>
</feature>
<dbReference type="PRINTS" id="PR00174">
    <property type="entry name" value="LACYSMPORT"/>
</dbReference>
<dbReference type="Proteomes" id="UP000824150">
    <property type="component" value="Unassembled WGS sequence"/>
</dbReference>
<feature type="transmembrane region" description="Helical" evidence="8">
    <location>
        <begin position="55"/>
        <end position="73"/>
    </location>
</feature>
<comment type="caution">
    <text evidence="9">The sequence shown here is derived from an EMBL/GenBank/DDBJ whole genome shotgun (WGS) entry which is preliminary data.</text>
</comment>
<keyword evidence="3" id="KW-1003">Cell membrane</keyword>
<evidence type="ECO:0000313" key="9">
    <source>
        <dbReference type="EMBL" id="MBU3826979.1"/>
    </source>
</evidence>
<feature type="transmembrane region" description="Helical" evidence="8">
    <location>
        <begin position="231"/>
        <end position="249"/>
    </location>
</feature>
<comment type="subcellular location">
    <subcellularLocation>
        <location evidence="1">Cell inner membrane</location>
        <topology evidence="1">Multi-pass membrane protein</topology>
    </subcellularLocation>
</comment>
<dbReference type="PANTHER" id="PTHR23522:SF10">
    <property type="entry name" value="3-PHENYLPROPIONIC ACID TRANSPORTER-RELATED"/>
    <property type="match status" value="1"/>
</dbReference>
<evidence type="ECO:0000256" key="8">
    <source>
        <dbReference type="SAM" id="Phobius"/>
    </source>
</evidence>
<dbReference type="InterPro" id="IPR000576">
    <property type="entry name" value="LacY/RafB_perm_fam"/>
</dbReference>
<dbReference type="GO" id="GO:0015528">
    <property type="term" value="F:lactose:proton symporter activity"/>
    <property type="evidence" value="ECO:0007669"/>
    <property type="project" value="TreeGrafter"/>
</dbReference>
<evidence type="ECO:0000256" key="3">
    <source>
        <dbReference type="ARBA" id="ARBA00022475"/>
    </source>
</evidence>
<dbReference type="EMBL" id="JAHLFG010000062">
    <property type="protein sequence ID" value="MBU3826979.1"/>
    <property type="molecule type" value="Genomic_DNA"/>
</dbReference>
<evidence type="ECO:0000256" key="4">
    <source>
        <dbReference type="ARBA" id="ARBA00022519"/>
    </source>
</evidence>
<reference evidence="9" key="2">
    <citation type="submission" date="2021-04" db="EMBL/GenBank/DDBJ databases">
        <authorList>
            <person name="Gilroy R."/>
        </authorList>
    </citation>
    <scope>NUCLEOTIDE SEQUENCE</scope>
    <source>
        <strain evidence="9">687</strain>
    </source>
</reference>
<dbReference type="NCBIfam" id="TIGR00882">
    <property type="entry name" value="2A0105"/>
    <property type="match status" value="1"/>
</dbReference>
<evidence type="ECO:0000256" key="6">
    <source>
        <dbReference type="ARBA" id="ARBA00022989"/>
    </source>
</evidence>
<proteinExistence type="predicted"/>
<dbReference type="GO" id="GO:0005886">
    <property type="term" value="C:plasma membrane"/>
    <property type="evidence" value="ECO:0007669"/>
    <property type="project" value="UniProtKB-SubCell"/>
</dbReference>
<evidence type="ECO:0000256" key="7">
    <source>
        <dbReference type="ARBA" id="ARBA00023136"/>
    </source>
</evidence>
<sequence>MAENTSLLGRLKTMPREYWILSCAMYLFFVSWAGCYSLLAIWLQRFFDLSGSQIGFTYAVFSVTAFLLQPVYGLIQDKLVLRRNLIFYIGILMACCGPYFIFVCEPLLKMSTILGGISVGVYMGFAYQAGVGALESYSERFSRRAGFEFGHVRMWGSMGWASTVAITGILINIDPHYNFYVSTVAGLLFLVCVWTLRSGRFSLSAVDVDTTSGKADKVTISTALSITKLPAFWALVVYVVGCSTYLVYDQQFMVRFVELFEDKERGTELYGYLNSTQVFLEFACTFLAPFVVNKIGAKNGMLLASTIMFARILLSGLVDTPLAISAVKLLHAPEMPLVIISLFKYIPTRFNPALSATLYLVGYQMITQVMGAAMAPVAGYGYDTIGFAHTYVIMSILVFVTTILSFFLLKSMTVAEEHRINQAMAAANAKE</sequence>
<dbReference type="AlphaFoldDB" id="A0A9E2KPD4"/>
<gene>
    <name evidence="9" type="ORF">IAA31_05765</name>
</gene>
<reference evidence="9" key="1">
    <citation type="journal article" date="2021" name="PeerJ">
        <title>Extensive microbial diversity within the chicken gut microbiome revealed by metagenomics and culture.</title>
        <authorList>
            <person name="Gilroy R."/>
            <person name="Ravi A."/>
            <person name="Getino M."/>
            <person name="Pursley I."/>
            <person name="Horton D.L."/>
            <person name="Alikhan N.F."/>
            <person name="Baker D."/>
            <person name="Gharbi K."/>
            <person name="Hall N."/>
            <person name="Watson M."/>
            <person name="Adriaenssens E.M."/>
            <person name="Foster-Nyarko E."/>
            <person name="Jarju S."/>
            <person name="Secka A."/>
            <person name="Antonio M."/>
            <person name="Oren A."/>
            <person name="Chaudhuri R.R."/>
            <person name="La Ragione R."/>
            <person name="Hildebrand F."/>
            <person name="Pallen M.J."/>
        </authorList>
    </citation>
    <scope>NUCLEOTIDE SEQUENCE</scope>
    <source>
        <strain evidence="9">687</strain>
    </source>
</reference>
<feature type="transmembrane region" description="Helical" evidence="8">
    <location>
        <begin position="269"/>
        <end position="292"/>
    </location>
</feature>
<evidence type="ECO:0000256" key="5">
    <source>
        <dbReference type="ARBA" id="ARBA00022692"/>
    </source>
</evidence>
<dbReference type="GO" id="GO:0030395">
    <property type="term" value="F:lactose binding"/>
    <property type="evidence" value="ECO:0007669"/>
    <property type="project" value="TreeGrafter"/>
</dbReference>
<evidence type="ECO:0000313" key="10">
    <source>
        <dbReference type="Proteomes" id="UP000824150"/>
    </source>
</evidence>
<protein>
    <submittedName>
        <fullName evidence="9">Oligosaccharide MFS transporter</fullName>
    </submittedName>
</protein>
<keyword evidence="6 8" id="KW-1133">Transmembrane helix</keyword>